<protein>
    <recommendedName>
        <fullName evidence="1">Transposase (putative) gypsy type domain-containing protein</fullName>
    </recommendedName>
</protein>
<gene>
    <name evidence="2" type="ORF">KSP39_PZI017716</name>
</gene>
<dbReference type="AlphaFoldDB" id="A0AAP0G077"/>
<evidence type="ECO:0000259" key="1">
    <source>
        <dbReference type="Pfam" id="PF04195"/>
    </source>
</evidence>
<evidence type="ECO:0000313" key="3">
    <source>
        <dbReference type="Proteomes" id="UP001418222"/>
    </source>
</evidence>
<feature type="domain" description="Transposase (putative) gypsy type" evidence="1">
    <location>
        <begin position="65"/>
        <end position="128"/>
    </location>
</feature>
<proteinExistence type="predicted"/>
<dbReference type="InterPro" id="IPR007321">
    <property type="entry name" value="Transposase_28"/>
</dbReference>
<evidence type="ECO:0000313" key="2">
    <source>
        <dbReference type="EMBL" id="KAK8929037.1"/>
    </source>
</evidence>
<dbReference type="Proteomes" id="UP001418222">
    <property type="component" value="Unassembled WGS sequence"/>
</dbReference>
<comment type="caution">
    <text evidence="2">The sequence shown here is derived from an EMBL/GenBank/DDBJ whole genome shotgun (WGS) entry which is preliminary data.</text>
</comment>
<dbReference type="EMBL" id="JBBWWQ010000015">
    <property type="protein sequence ID" value="KAK8929037.1"/>
    <property type="molecule type" value="Genomic_DNA"/>
</dbReference>
<name>A0AAP0G077_9ASPA</name>
<organism evidence="2 3">
    <name type="scientific">Platanthera zijinensis</name>
    <dbReference type="NCBI Taxonomy" id="2320716"/>
    <lineage>
        <taxon>Eukaryota</taxon>
        <taxon>Viridiplantae</taxon>
        <taxon>Streptophyta</taxon>
        <taxon>Embryophyta</taxon>
        <taxon>Tracheophyta</taxon>
        <taxon>Spermatophyta</taxon>
        <taxon>Magnoliopsida</taxon>
        <taxon>Liliopsida</taxon>
        <taxon>Asparagales</taxon>
        <taxon>Orchidaceae</taxon>
        <taxon>Orchidoideae</taxon>
        <taxon>Orchideae</taxon>
        <taxon>Orchidinae</taxon>
        <taxon>Platanthera</taxon>
    </lineage>
</organism>
<dbReference type="Pfam" id="PF04195">
    <property type="entry name" value="Transposase_28"/>
    <property type="match status" value="1"/>
</dbReference>
<keyword evidence="3" id="KW-1185">Reference proteome</keyword>
<accession>A0AAP0G077</accession>
<reference evidence="2 3" key="1">
    <citation type="journal article" date="2022" name="Nat. Plants">
        <title>Genomes of leafy and leafless Platanthera orchids illuminate the evolution of mycoheterotrophy.</title>
        <authorList>
            <person name="Li M.H."/>
            <person name="Liu K.W."/>
            <person name="Li Z."/>
            <person name="Lu H.C."/>
            <person name="Ye Q.L."/>
            <person name="Zhang D."/>
            <person name="Wang J.Y."/>
            <person name="Li Y.F."/>
            <person name="Zhong Z.M."/>
            <person name="Liu X."/>
            <person name="Yu X."/>
            <person name="Liu D.K."/>
            <person name="Tu X.D."/>
            <person name="Liu B."/>
            <person name="Hao Y."/>
            <person name="Liao X.Y."/>
            <person name="Jiang Y.T."/>
            <person name="Sun W.H."/>
            <person name="Chen J."/>
            <person name="Chen Y.Q."/>
            <person name="Ai Y."/>
            <person name="Zhai J.W."/>
            <person name="Wu S.S."/>
            <person name="Zhou Z."/>
            <person name="Hsiao Y.Y."/>
            <person name="Wu W.L."/>
            <person name="Chen Y.Y."/>
            <person name="Lin Y.F."/>
            <person name="Hsu J.L."/>
            <person name="Li C.Y."/>
            <person name="Wang Z.W."/>
            <person name="Zhao X."/>
            <person name="Zhong W.Y."/>
            <person name="Ma X.K."/>
            <person name="Ma L."/>
            <person name="Huang J."/>
            <person name="Chen G.Z."/>
            <person name="Huang M.Z."/>
            <person name="Huang L."/>
            <person name="Peng D.H."/>
            <person name="Luo Y.B."/>
            <person name="Zou S.Q."/>
            <person name="Chen S.P."/>
            <person name="Lan S."/>
            <person name="Tsai W.C."/>
            <person name="Van de Peer Y."/>
            <person name="Liu Z.J."/>
        </authorList>
    </citation>
    <scope>NUCLEOTIDE SEQUENCE [LARGE SCALE GENOMIC DNA]</scope>
    <source>
        <strain evidence="2">Lor287</strain>
    </source>
</reference>
<sequence length="273" mass="30421">MSGETEGRSKCAQTFLDHSFLPCRLTQEEYLSIVENFISPEFVARNPGNKDRVNLAPEGELAIALEHFEVGFRLPLWPEVRQALRYYGIGPAQLNPNSVAILITFACYMRAEMVEFSLLVFRKLFNFRSKNRSVFFSGQSVKTGGLANKNHHWAQRFVFVSGTFGNIPLAPIQYNEAAYKPPALGGERAPSSSSLGRRLLTSSSFGESWTLSCQSLPTKVPFVPMFATLRHRSRVLIAKASAGEREIPHRQPFDEARDFANTLALAKSAAQAC</sequence>